<dbReference type="Proteomes" id="UP001240171">
    <property type="component" value="Unassembled WGS sequence"/>
</dbReference>
<evidence type="ECO:0000259" key="1">
    <source>
        <dbReference type="Pfam" id="PF06114"/>
    </source>
</evidence>
<protein>
    <submittedName>
        <fullName evidence="2">ImmA/IrrE family metallo-endopeptidase</fullName>
    </submittedName>
</protein>
<sequence>MLPYYKPTDTEYLICDLYQTLDINHPHEMDIELIAALWGADIIYYKGKPKAHWDEYGSVIFLNQFDSSLKQRADFFHELGHIARHEGHQDDLPDLYVELQELQSWHFALISAIPYYLLPTPLEMTWSEYVGLLAEEFRVPVEFAAERVDQISSRLDEEYHYYREDTDLMRSKIESAVLMFRSRPPGPSQETTRLLTQLKYQTRGTAK</sequence>
<dbReference type="RefSeq" id="WP_305025693.1">
    <property type="nucleotide sequence ID" value="NZ_JAUQTB010000016.1"/>
</dbReference>
<dbReference type="EMBL" id="JAUQTB010000016">
    <property type="protein sequence ID" value="MDO7908473.1"/>
    <property type="molecule type" value="Genomic_DNA"/>
</dbReference>
<name>A0ABT9CLJ4_9BACL</name>
<dbReference type="Pfam" id="PF06114">
    <property type="entry name" value="Peptidase_M78"/>
    <property type="match status" value="1"/>
</dbReference>
<evidence type="ECO:0000313" key="2">
    <source>
        <dbReference type="EMBL" id="MDO7908473.1"/>
    </source>
</evidence>
<comment type="caution">
    <text evidence="2">The sequence shown here is derived from an EMBL/GenBank/DDBJ whole genome shotgun (WGS) entry which is preliminary data.</text>
</comment>
<proteinExistence type="predicted"/>
<dbReference type="InterPro" id="IPR010359">
    <property type="entry name" value="IrrE_HExxH"/>
</dbReference>
<accession>A0ABT9CLJ4</accession>
<reference evidence="2 3" key="1">
    <citation type="submission" date="2023-07" db="EMBL/GenBank/DDBJ databases">
        <title>Paenibacillus sp. JX-17 nov. isolated from soil.</title>
        <authorList>
            <person name="Wan Y."/>
            <person name="Liu B."/>
        </authorList>
    </citation>
    <scope>NUCLEOTIDE SEQUENCE [LARGE SCALE GENOMIC DNA]</scope>
    <source>
        <strain evidence="2 3">JX-17</strain>
    </source>
</reference>
<organism evidence="2 3">
    <name type="scientific">Paenibacillus lacisoli</name>
    <dbReference type="NCBI Taxonomy" id="3064525"/>
    <lineage>
        <taxon>Bacteria</taxon>
        <taxon>Bacillati</taxon>
        <taxon>Bacillota</taxon>
        <taxon>Bacilli</taxon>
        <taxon>Bacillales</taxon>
        <taxon>Paenibacillaceae</taxon>
        <taxon>Paenibacillus</taxon>
    </lineage>
</organism>
<evidence type="ECO:0000313" key="3">
    <source>
        <dbReference type="Proteomes" id="UP001240171"/>
    </source>
</evidence>
<keyword evidence="3" id="KW-1185">Reference proteome</keyword>
<feature type="domain" description="IrrE N-terminal-like" evidence="1">
    <location>
        <begin position="52"/>
        <end position="148"/>
    </location>
</feature>
<gene>
    <name evidence="2" type="ORF">Q5741_18900</name>
</gene>